<evidence type="ECO:0000313" key="3">
    <source>
        <dbReference type="Proteomes" id="UP000006882"/>
    </source>
</evidence>
<feature type="transmembrane region" description="Helical" evidence="1">
    <location>
        <begin position="103"/>
        <end position="126"/>
    </location>
</feature>
<evidence type="ECO:0000256" key="1">
    <source>
        <dbReference type="SAM" id="Phobius"/>
    </source>
</evidence>
<gene>
    <name evidence="2" type="ORF">PRUPE_7G042000</name>
</gene>
<keyword evidence="1" id="KW-0472">Membrane</keyword>
<name>A0A251N6J2_PRUPE</name>
<dbReference type="AlphaFoldDB" id="A0A251N6J2"/>
<keyword evidence="3" id="KW-1185">Reference proteome</keyword>
<proteinExistence type="predicted"/>
<dbReference type="Gramene" id="ONH94955">
    <property type="protein sequence ID" value="ONH94955"/>
    <property type="gene ID" value="PRUPE_7G042000"/>
</dbReference>
<feature type="transmembrane region" description="Helical" evidence="1">
    <location>
        <begin position="72"/>
        <end position="91"/>
    </location>
</feature>
<reference evidence="2 3" key="1">
    <citation type="journal article" date="2013" name="Nat. Genet.">
        <title>The high-quality draft genome of peach (Prunus persica) identifies unique patterns of genetic diversity, domestication and genome evolution.</title>
        <authorList>
            <consortium name="International Peach Genome Initiative"/>
            <person name="Verde I."/>
            <person name="Abbott A.G."/>
            <person name="Scalabrin S."/>
            <person name="Jung S."/>
            <person name="Shu S."/>
            <person name="Marroni F."/>
            <person name="Zhebentyayeva T."/>
            <person name="Dettori M.T."/>
            <person name="Grimwood J."/>
            <person name="Cattonaro F."/>
            <person name="Zuccolo A."/>
            <person name="Rossini L."/>
            <person name="Jenkins J."/>
            <person name="Vendramin E."/>
            <person name="Meisel L.A."/>
            <person name="Decroocq V."/>
            <person name="Sosinski B."/>
            <person name="Prochnik S."/>
            <person name="Mitros T."/>
            <person name="Policriti A."/>
            <person name="Cipriani G."/>
            <person name="Dondini L."/>
            <person name="Ficklin S."/>
            <person name="Goodstein D.M."/>
            <person name="Xuan P."/>
            <person name="Del Fabbro C."/>
            <person name="Aramini V."/>
            <person name="Copetti D."/>
            <person name="Gonzalez S."/>
            <person name="Horner D.S."/>
            <person name="Falchi R."/>
            <person name="Lucas S."/>
            <person name="Mica E."/>
            <person name="Maldonado J."/>
            <person name="Lazzari B."/>
            <person name="Bielenberg D."/>
            <person name="Pirona R."/>
            <person name="Miculan M."/>
            <person name="Barakat A."/>
            <person name="Testolin R."/>
            <person name="Stella A."/>
            <person name="Tartarini S."/>
            <person name="Tonutti P."/>
            <person name="Arus P."/>
            <person name="Orellana A."/>
            <person name="Wells C."/>
            <person name="Main D."/>
            <person name="Vizzotto G."/>
            <person name="Silva H."/>
            <person name="Salamini F."/>
            <person name="Schmutz J."/>
            <person name="Morgante M."/>
            <person name="Rokhsar D.S."/>
        </authorList>
    </citation>
    <scope>NUCLEOTIDE SEQUENCE [LARGE SCALE GENOMIC DNA]</scope>
    <source>
        <strain evidence="3">cv. Nemared</strain>
    </source>
</reference>
<sequence length="130" mass="14686">MINDFMNLPPSLCSILMNPMLSNLNSLLVLRCCLFPLIHPPPSVFSLYLSFLKVTIHSSLSYHFQQPPCREGSLNFCTILHTIMNLVYKLAAGWYEPHSSGRLGAAVMFVLSIIFGRSCLLLLLFFNFQS</sequence>
<accession>A0A251N6J2</accession>
<evidence type="ECO:0000313" key="2">
    <source>
        <dbReference type="EMBL" id="ONH94955.1"/>
    </source>
</evidence>
<dbReference type="Proteomes" id="UP000006882">
    <property type="component" value="Chromosome G7"/>
</dbReference>
<keyword evidence="1" id="KW-1133">Transmembrane helix</keyword>
<feature type="transmembrane region" description="Helical" evidence="1">
    <location>
        <begin position="28"/>
        <end position="51"/>
    </location>
</feature>
<protein>
    <submittedName>
        <fullName evidence="2">Uncharacterized protein</fullName>
    </submittedName>
</protein>
<dbReference type="EMBL" id="CM007657">
    <property type="protein sequence ID" value="ONH94955.1"/>
    <property type="molecule type" value="Genomic_DNA"/>
</dbReference>
<organism evidence="2 3">
    <name type="scientific">Prunus persica</name>
    <name type="common">Peach</name>
    <name type="synonym">Amygdalus persica</name>
    <dbReference type="NCBI Taxonomy" id="3760"/>
    <lineage>
        <taxon>Eukaryota</taxon>
        <taxon>Viridiplantae</taxon>
        <taxon>Streptophyta</taxon>
        <taxon>Embryophyta</taxon>
        <taxon>Tracheophyta</taxon>
        <taxon>Spermatophyta</taxon>
        <taxon>Magnoliopsida</taxon>
        <taxon>eudicotyledons</taxon>
        <taxon>Gunneridae</taxon>
        <taxon>Pentapetalae</taxon>
        <taxon>rosids</taxon>
        <taxon>fabids</taxon>
        <taxon>Rosales</taxon>
        <taxon>Rosaceae</taxon>
        <taxon>Amygdaloideae</taxon>
        <taxon>Amygdaleae</taxon>
        <taxon>Prunus</taxon>
    </lineage>
</organism>
<keyword evidence="1" id="KW-0812">Transmembrane</keyword>